<name>A0A6A5X8U8_9PLEO</name>
<feature type="transmembrane region" description="Helical" evidence="1">
    <location>
        <begin position="275"/>
        <end position="297"/>
    </location>
</feature>
<sequence length="537" mass="59035">MTQSETFLSKALATIITDASRRCYIIISVIFSLPVAAGVPTPGYPHLDSPNPNYNDFALEPSTNATVLADSTYFQPGNMKFQQWAGRAQRIRDVKTPEYCAGNLSVALEEVGAAYQASANGSTTLLTLLPTVGALVGPPARELWVLYKLVPLAGFFSSVLALGGNIVPHQVSEYASLEDFSYTGMPNANTVDGMLQRRPSDRKWSDQSDLDLQQVAGHFAEQVYARAMDSRGSVKTLKVAFGIFGLMACMASICTACYILSAGSIVVWWCKADNWAFTWYSITIFASVLENFANAPFAKDWVMRISRAPDLRIASDAPWVISSDKPAIESYTDQSFQSSEPAENNTHANISLLNNFDPKRSVIDSLIKGYNTKSCVIMDRTVPWCASNDAFYVIISREGVRKGRTALRIFSKLVSVTVYVVSTALFASSTLLHFQPAILVTSLVLCGAIFGRVIAMWISSIIMRDRPVLHRIVKTKKEADIFVEAVLRKDGLVCEVLGHVVINGRCVKRSWRFTWSTVFGILAKPFNVNSISMVSSV</sequence>
<dbReference type="OrthoDB" id="5382699at2759"/>
<protein>
    <submittedName>
        <fullName evidence="2">Uncharacterized protein</fullName>
    </submittedName>
</protein>
<keyword evidence="3" id="KW-1185">Reference proteome</keyword>
<gene>
    <name evidence="2" type="ORF">BU24DRAFT_467739</name>
</gene>
<dbReference type="AlphaFoldDB" id="A0A6A5X8U8"/>
<feature type="transmembrane region" description="Helical" evidence="1">
    <location>
        <begin position="409"/>
        <end position="432"/>
    </location>
</feature>
<keyword evidence="1" id="KW-0812">Transmembrane</keyword>
<evidence type="ECO:0000256" key="1">
    <source>
        <dbReference type="SAM" id="Phobius"/>
    </source>
</evidence>
<organism evidence="2 3">
    <name type="scientific">Aaosphaeria arxii CBS 175.79</name>
    <dbReference type="NCBI Taxonomy" id="1450172"/>
    <lineage>
        <taxon>Eukaryota</taxon>
        <taxon>Fungi</taxon>
        <taxon>Dikarya</taxon>
        <taxon>Ascomycota</taxon>
        <taxon>Pezizomycotina</taxon>
        <taxon>Dothideomycetes</taxon>
        <taxon>Pleosporomycetidae</taxon>
        <taxon>Pleosporales</taxon>
        <taxon>Pleosporales incertae sedis</taxon>
        <taxon>Aaosphaeria</taxon>
    </lineage>
</organism>
<evidence type="ECO:0000313" key="2">
    <source>
        <dbReference type="EMBL" id="KAF2009353.1"/>
    </source>
</evidence>
<keyword evidence="1" id="KW-1133">Transmembrane helix</keyword>
<feature type="transmembrane region" description="Helical" evidence="1">
    <location>
        <begin position="239"/>
        <end position="269"/>
    </location>
</feature>
<dbReference type="Proteomes" id="UP000799778">
    <property type="component" value="Unassembled WGS sequence"/>
</dbReference>
<dbReference type="RefSeq" id="XP_033377692.1">
    <property type="nucleotide sequence ID" value="XM_033532467.1"/>
</dbReference>
<dbReference type="GeneID" id="54289864"/>
<reference evidence="2" key="1">
    <citation type="journal article" date="2020" name="Stud. Mycol.">
        <title>101 Dothideomycetes genomes: a test case for predicting lifestyles and emergence of pathogens.</title>
        <authorList>
            <person name="Haridas S."/>
            <person name="Albert R."/>
            <person name="Binder M."/>
            <person name="Bloem J."/>
            <person name="Labutti K."/>
            <person name="Salamov A."/>
            <person name="Andreopoulos B."/>
            <person name="Baker S."/>
            <person name="Barry K."/>
            <person name="Bills G."/>
            <person name="Bluhm B."/>
            <person name="Cannon C."/>
            <person name="Castanera R."/>
            <person name="Culley D."/>
            <person name="Daum C."/>
            <person name="Ezra D."/>
            <person name="Gonzalez J."/>
            <person name="Henrissat B."/>
            <person name="Kuo A."/>
            <person name="Liang C."/>
            <person name="Lipzen A."/>
            <person name="Lutzoni F."/>
            <person name="Magnuson J."/>
            <person name="Mondo S."/>
            <person name="Nolan M."/>
            <person name="Ohm R."/>
            <person name="Pangilinan J."/>
            <person name="Park H.-J."/>
            <person name="Ramirez L."/>
            <person name="Alfaro M."/>
            <person name="Sun H."/>
            <person name="Tritt A."/>
            <person name="Yoshinaga Y."/>
            <person name="Zwiers L.-H."/>
            <person name="Turgeon B."/>
            <person name="Goodwin S."/>
            <person name="Spatafora J."/>
            <person name="Crous P."/>
            <person name="Grigoriev I."/>
        </authorList>
    </citation>
    <scope>NUCLEOTIDE SEQUENCE</scope>
    <source>
        <strain evidence="2">CBS 175.79</strain>
    </source>
</reference>
<proteinExistence type="predicted"/>
<keyword evidence="1" id="KW-0472">Membrane</keyword>
<evidence type="ECO:0000313" key="3">
    <source>
        <dbReference type="Proteomes" id="UP000799778"/>
    </source>
</evidence>
<feature type="transmembrane region" description="Helical" evidence="1">
    <location>
        <begin position="438"/>
        <end position="462"/>
    </location>
</feature>
<accession>A0A6A5X8U8</accession>
<dbReference type="EMBL" id="ML978078">
    <property type="protein sequence ID" value="KAF2009353.1"/>
    <property type="molecule type" value="Genomic_DNA"/>
</dbReference>